<comment type="caution">
    <text evidence="1">The sequence shown here is derived from an EMBL/GenBank/DDBJ whole genome shotgun (WGS) entry which is preliminary data.</text>
</comment>
<evidence type="ECO:0000313" key="2">
    <source>
        <dbReference type="Proteomes" id="UP000031036"/>
    </source>
</evidence>
<keyword evidence="2" id="KW-1185">Reference proteome</keyword>
<proteinExistence type="predicted"/>
<reference evidence="1 2" key="1">
    <citation type="submission" date="2014-11" db="EMBL/GenBank/DDBJ databases">
        <title>Genetic blueprint of the zoonotic pathogen Toxocara canis.</title>
        <authorList>
            <person name="Zhu X.-Q."/>
            <person name="Korhonen P.K."/>
            <person name="Cai H."/>
            <person name="Young N.D."/>
            <person name="Nejsum P."/>
            <person name="von Samson-Himmelstjerna G."/>
            <person name="Boag P.R."/>
            <person name="Tan P."/>
            <person name="Li Q."/>
            <person name="Min J."/>
            <person name="Yang Y."/>
            <person name="Wang X."/>
            <person name="Fang X."/>
            <person name="Hall R.S."/>
            <person name="Hofmann A."/>
            <person name="Sternberg P.W."/>
            <person name="Jex A.R."/>
            <person name="Gasser R.B."/>
        </authorList>
    </citation>
    <scope>NUCLEOTIDE SEQUENCE [LARGE SCALE GENOMIC DNA]</scope>
    <source>
        <strain evidence="1">PN_DK_2014</strain>
    </source>
</reference>
<evidence type="ECO:0000313" key="1">
    <source>
        <dbReference type="EMBL" id="KHN80445.1"/>
    </source>
</evidence>
<accession>A0A0B2VHI9</accession>
<dbReference type="EMBL" id="JPKZ01001742">
    <property type="protein sequence ID" value="KHN80445.1"/>
    <property type="molecule type" value="Genomic_DNA"/>
</dbReference>
<gene>
    <name evidence="1" type="ORF">Tcan_08730</name>
</gene>
<protein>
    <submittedName>
        <fullName evidence="1">Uncharacterized protein</fullName>
    </submittedName>
</protein>
<organism evidence="1 2">
    <name type="scientific">Toxocara canis</name>
    <name type="common">Canine roundworm</name>
    <dbReference type="NCBI Taxonomy" id="6265"/>
    <lineage>
        <taxon>Eukaryota</taxon>
        <taxon>Metazoa</taxon>
        <taxon>Ecdysozoa</taxon>
        <taxon>Nematoda</taxon>
        <taxon>Chromadorea</taxon>
        <taxon>Rhabditida</taxon>
        <taxon>Spirurina</taxon>
        <taxon>Ascaridomorpha</taxon>
        <taxon>Ascaridoidea</taxon>
        <taxon>Toxocaridae</taxon>
        <taxon>Toxocara</taxon>
    </lineage>
</organism>
<sequence length="164" mass="18361">MKQQTDKRLTDRLAGWTNETGRIAARRGERKGDSWGAAVESVGERVESKRVARRRCVLRTRLLPHPRPRSSLATVECTPRTPNASRQVLTDAAEALRCRILAVSCCARSLKRRLPYARRSQASSQRRIKWDLLESANVIAGATALGCLNRCPDQRPVVVNVLFS</sequence>
<name>A0A0B2VHI9_TOXCA</name>
<dbReference type="Proteomes" id="UP000031036">
    <property type="component" value="Unassembled WGS sequence"/>
</dbReference>
<dbReference type="AlphaFoldDB" id="A0A0B2VHI9"/>